<reference evidence="15 16" key="1">
    <citation type="journal article" date="2015" name="Genome Announc.">
        <title>Expanding the biotechnology potential of lactobacilli through comparative genomics of 213 strains and associated genera.</title>
        <authorList>
            <person name="Sun Z."/>
            <person name="Harris H.M."/>
            <person name="McCann A."/>
            <person name="Guo C."/>
            <person name="Argimon S."/>
            <person name="Zhang W."/>
            <person name="Yang X."/>
            <person name="Jeffery I.B."/>
            <person name="Cooney J.C."/>
            <person name="Kagawa T.F."/>
            <person name="Liu W."/>
            <person name="Song Y."/>
            <person name="Salvetti E."/>
            <person name="Wrobel A."/>
            <person name="Rasinkangas P."/>
            <person name="Parkhill J."/>
            <person name="Rea M.C."/>
            <person name="O'Sullivan O."/>
            <person name="Ritari J."/>
            <person name="Douillard F.P."/>
            <person name="Paul Ross R."/>
            <person name="Yang R."/>
            <person name="Briner A.E."/>
            <person name="Felis G.E."/>
            <person name="de Vos W.M."/>
            <person name="Barrangou R."/>
            <person name="Klaenhammer T.R."/>
            <person name="Caufield P.W."/>
            <person name="Cui Y."/>
            <person name="Zhang H."/>
            <person name="O'Toole P.W."/>
        </authorList>
    </citation>
    <scope>NUCLEOTIDE SEQUENCE [LARGE SCALE GENOMIC DNA]</scope>
    <source>
        <strain evidence="15 16">DSM 17896</strain>
    </source>
</reference>
<feature type="domain" description="PLD phosphodiesterase" evidence="14">
    <location>
        <begin position="225"/>
        <end position="252"/>
    </location>
</feature>
<keyword evidence="5 12" id="KW-0812">Transmembrane</keyword>
<evidence type="ECO:0000256" key="3">
    <source>
        <dbReference type="ARBA" id="ARBA00022516"/>
    </source>
</evidence>
<feature type="active site" evidence="12">
    <location>
        <position position="423"/>
    </location>
</feature>
<evidence type="ECO:0000256" key="10">
    <source>
        <dbReference type="ARBA" id="ARBA00023209"/>
    </source>
</evidence>
<comment type="caution">
    <text evidence="15">The sequence shown here is derived from an EMBL/GenBank/DDBJ whole genome shotgun (WGS) entry which is preliminary data.</text>
</comment>
<evidence type="ECO:0000256" key="7">
    <source>
        <dbReference type="ARBA" id="ARBA00022989"/>
    </source>
</evidence>
<keyword evidence="7 12" id="KW-1133">Transmembrane helix</keyword>
<dbReference type="InterPro" id="IPR025202">
    <property type="entry name" value="PLD-like_dom"/>
</dbReference>
<keyword evidence="3 12" id="KW-0444">Lipid biosynthesis</keyword>
<evidence type="ECO:0000256" key="4">
    <source>
        <dbReference type="ARBA" id="ARBA00022679"/>
    </source>
</evidence>
<proteinExistence type="inferred from homology"/>
<dbReference type="GO" id="GO:0032049">
    <property type="term" value="P:cardiolipin biosynthetic process"/>
    <property type="evidence" value="ECO:0007669"/>
    <property type="project" value="UniProtKB-UniRule"/>
</dbReference>
<dbReference type="STRING" id="396268.IV45_GL001107"/>
<keyword evidence="16" id="KW-1185">Reference proteome</keyword>
<keyword evidence="6" id="KW-0677">Repeat</keyword>
<accession>A0A0R2I0G8</accession>
<evidence type="ECO:0000256" key="8">
    <source>
        <dbReference type="ARBA" id="ARBA00023098"/>
    </source>
</evidence>
<feature type="transmembrane region" description="Helical" evidence="12">
    <location>
        <begin position="41"/>
        <end position="61"/>
    </location>
</feature>
<dbReference type="HAMAP" id="MF_01916">
    <property type="entry name" value="Cardiolipin_synth_Cls"/>
    <property type="match status" value="1"/>
</dbReference>
<evidence type="ECO:0000313" key="16">
    <source>
        <dbReference type="Proteomes" id="UP000050934"/>
    </source>
</evidence>
<dbReference type="InterPro" id="IPR030874">
    <property type="entry name" value="Cardiolipin_synth_Firmi"/>
</dbReference>
<dbReference type="EC" id="2.7.8.-" evidence="12 13"/>
<comment type="caution">
    <text evidence="12">Lacks conserved residue(s) required for the propagation of feature annotation.</text>
</comment>
<feature type="active site" evidence="12">
    <location>
        <position position="237"/>
    </location>
</feature>
<dbReference type="NCBIfam" id="TIGR04265">
    <property type="entry name" value="bac_cardiolipin"/>
    <property type="match status" value="1"/>
</dbReference>
<dbReference type="PROSITE" id="PS50035">
    <property type="entry name" value="PLD"/>
    <property type="match status" value="2"/>
</dbReference>
<keyword evidence="9 12" id="KW-0472">Membrane</keyword>
<dbReference type="CDD" id="cd09110">
    <property type="entry name" value="PLDc_CLS_1"/>
    <property type="match status" value="1"/>
</dbReference>
<evidence type="ECO:0000256" key="12">
    <source>
        <dbReference type="HAMAP-Rule" id="MF_01916"/>
    </source>
</evidence>
<dbReference type="GO" id="GO:0005886">
    <property type="term" value="C:plasma membrane"/>
    <property type="evidence" value="ECO:0007669"/>
    <property type="project" value="UniProtKB-SubCell"/>
</dbReference>
<comment type="function">
    <text evidence="12">Catalyzes the reversible phosphatidyl group transfer from one phosphatidylglycerol molecule to another to form cardiolipin (CL) (diphosphatidylglycerol) and glycerol.</text>
</comment>
<feature type="active site" evidence="12">
    <location>
        <position position="418"/>
    </location>
</feature>
<evidence type="ECO:0000256" key="2">
    <source>
        <dbReference type="ARBA" id="ARBA00022475"/>
    </source>
</evidence>
<dbReference type="AlphaFoldDB" id="A0A0R2I0G8"/>
<evidence type="ECO:0000259" key="14">
    <source>
        <dbReference type="PROSITE" id="PS50035"/>
    </source>
</evidence>
<keyword evidence="2 12" id="KW-1003">Cell membrane</keyword>
<evidence type="ECO:0000256" key="13">
    <source>
        <dbReference type="NCBIfam" id="TIGR04265"/>
    </source>
</evidence>
<comment type="subcellular location">
    <subcellularLocation>
        <location evidence="1 12">Cell membrane</location>
        <topology evidence="1 12">Multi-pass membrane protein</topology>
    </subcellularLocation>
</comment>
<feature type="active site" evidence="12">
    <location>
        <position position="232"/>
    </location>
</feature>
<dbReference type="PANTHER" id="PTHR21248">
    <property type="entry name" value="CARDIOLIPIN SYNTHASE"/>
    <property type="match status" value="1"/>
</dbReference>
<feature type="domain" description="PLD phosphodiesterase" evidence="14">
    <location>
        <begin position="411"/>
        <end position="438"/>
    </location>
</feature>
<dbReference type="PANTHER" id="PTHR21248:SF22">
    <property type="entry name" value="PHOSPHOLIPASE D"/>
    <property type="match status" value="1"/>
</dbReference>
<organism evidence="15 16">
    <name type="scientific">Limosilactobacillus secaliphilus</name>
    <dbReference type="NCBI Taxonomy" id="396268"/>
    <lineage>
        <taxon>Bacteria</taxon>
        <taxon>Bacillati</taxon>
        <taxon>Bacillota</taxon>
        <taxon>Bacilli</taxon>
        <taxon>Lactobacillales</taxon>
        <taxon>Lactobacillaceae</taxon>
        <taxon>Limosilactobacillus</taxon>
    </lineage>
</organism>
<dbReference type="GO" id="GO:0008808">
    <property type="term" value="F:cardiolipin synthase activity"/>
    <property type="evidence" value="ECO:0007669"/>
    <property type="project" value="UniProtKB-UniRule"/>
</dbReference>
<dbReference type="EMBL" id="JQBW01000010">
    <property type="protein sequence ID" value="KRN58655.1"/>
    <property type="molecule type" value="Genomic_DNA"/>
</dbReference>
<evidence type="ECO:0000256" key="11">
    <source>
        <dbReference type="ARBA" id="ARBA00023264"/>
    </source>
</evidence>
<dbReference type="SUPFAM" id="SSF56024">
    <property type="entry name" value="Phospholipase D/nuclease"/>
    <property type="match status" value="2"/>
</dbReference>
<feature type="active site" evidence="12">
    <location>
        <position position="230"/>
    </location>
</feature>
<keyword evidence="11 12" id="KW-1208">Phospholipid metabolism</keyword>
<sequence length="498" mass="57811">MDEMVLTWDIIRRTIEVLWLINNGFAIWTVFRSRRDIASTWAWLLVLFIFPYVGFIAYLIVGRQLSHDDIFSMRHETRIVRDKFLKKQSRLLKNHRLLPEPSRHMMERMLATALLNNSSTPLTFDNHVKVFVDGHKKFAALIKDIDAAQKVVSLEYYTFYADQLGKRVLAALERAASRGVKVRVLYDASGSHGTRPQFFDHLRELGGQAQPFVSAPAHWFMTPRLNYHLHRKIVVIDHQIGYIGGFNIGDQYLGLSLKFGYWRDTHLRINGQAALVMEVRFIMDWNTSCRRSKLPIYSLDHELAQFDLHPASNDPDEVPMQIVSSGPDNSEFAIRRGYQQLISEARHYLYIQTPYLIPEPPVLEALVIAAKSGVDVRVMFPSMPDHPFVYRASEYYAKFLVKQGVRVYKYDNGFIHAKTMVADDKISSVGSANMDYRSFSLNFEVNAFTYHYGLAEELRAAFEHDLDQSTELSPEYFDSQTRWRKFKQYFSRLLSPIL</sequence>
<keyword evidence="10 12" id="KW-0594">Phospholipid biosynthesis</keyword>
<evidence type="ECO:0000256" key="1">
    <source>
        <dbReference type="ARBA" id="ARBA00004651"/>
    </source>
</evidence>
<dbReference type="CDD" id="cd09112">
    <property type="entry name" value="PLDc_CLS_2"/>
    <property type="match status" value="1"/>
</dbReference>
<dbReference type="PATRIC" id="fig|396268.3.peg.1119"/>
<dbReference type="InterPro" id="IPR027379">
    <property type="entry name" value="CLS_N"/>
</dbReference>
<evidence type="ECO:0000256" key="5">
    <source>
        <dbReference type="ARBA" id="ARBA00022692"/>
    </source>
</evidence>
<gene>
    <name evidence="15" type="ORF">IV45_GL001107</name>
</gene>
<comment type="similarity">
    <text evidence="12">Belongs to the phospholipase D family. Cardiolipin synthase subfamily.</text>
</comment>
<dbReference type="Pfam" id="PF13091">
    <property type="entry name" value="PLDc_2"/>
    <property type="match status" value="2"/>
</dbReference>
<keyword evidence="8 12" id="KW-0443">Lipid metabolism</keyword>
<feature type="active site" evidence="12">
    <location>
        <position position="416"/>
    </location>
</feature>
<comment type="catalytic activity">
    <reaction evidence="12">
        <text>2 a 1,2-diacyl-sn-glycero-3-phospho-(1'-sn-glycerol) = a cardiolipin + glycerol</text>
        <dbReference type="Rhea" id="RHEA:31451"/>
        <dbReference type="ChEBI" id="CHEBI:17754"/>
        <dbReference type="ChEBI" id="CHEBI:62237"/>
        <dbReference type="ChEBI" id="CHEBI:64716"/>
    </reaction>
</comment>
<protein>
    <recommendedName>
        <fullName evidence="12 13">Cardiolipin synthase</fullName>
        <shortName evidence="12">CL synthase</shortName>
        <ecNumber evidence="12 13">2.7.8.-</ecNumber>
    </recommendedName>
</protein>
<name>A0A0R2I0G8_9LACO</name>
<dbReference type="InterPro" id="IPR001736">
    <property type="entry name" value="PLipase_D/transphosphatidylase"/>
</dbReference>
<dbReference type="Pfam" id="PF13396">
    <property type="entry name" value="PLDc_N"/>
    <property type="match status" value="1"/>
</dbReference>
<evidence type="ECO:0000313" key="15">
    <source>
        <dbReference type="EMBL" id="KRN58655.1"/>
    </source>
</evidence>
<keyword evidence="4 12" id="KW-0808">Transferase</keyword>
<dbReference type="InterPro" id="IPR022924">
    <property type="entry name" value="Cardiolipin_synthase"/>
</dbReference>
<dbReference type="Gene3D" id="3.30.870.10">
    <property type="entry name" value="Endonuclease Chain A"/>
    <property type="match status" value="2"/>
</dbReference>
<evidence type="ECO:0000256" key="6">
    <source>
        <dbReference type="ARBA" id="ARBA00022737"/>
    </source>
</evidence>
<dbReference type="SMART" id="SM00155">
    <property type="entry name" value="PLDc"/>
    <property type="match status" value="2"/>
</dbReference>
<dbReference type="Proteomes" id="UP000050934">
    <property type="component" value="Unassembled WGS sequence"/>
</dbReference>
<evidence type="ECO:0000256" key="9">
    <source>
        <dbReference type="ARBA" id="ARBA00023136"/>
    </source>
</evidence>